<keyword evidence="3" id="KW-1185">Reference proteome</keyword>
<keyword evidence="1" id="KW-0732">Signal</keyword>
<sequence length="136" mass="14622">MKKMLCALFLSTMTMATAGAETLARLNFELHLGDELISAPSVAVIDGNASLTQGLEQEGLTILIGIQSVSQGEESVGMALNFRVEDLEGNVLMEQSSGEIRLDWQKRSEWDIPLGQGSAQSLTLAITPEAVSRNDL</sequence>
<proteinExistence type="predicted"/>
<accession>A0ABU0W8G1</accession>
<gene>
    <name evidence="2" type="ORF">RBH19_07660</name>
</gene>
<name>A0ABU0W8G1_9GAMM</name>
<evidence type="ECO:0000313" key="2">
    <source>
        <dbReference type="EMBL" id="MDQ2069745.1"/>
    </source>
</evidence>
<evidence type="ECO:0000313" key="3">
    <source>
        <dbReference type="Proteomes" id="UP001239019"/>
    </source>
</evidence>
<dbReference type="Proteomes" id="UP001239019">
    <property type="component" value="Unassembled WGS sequence"/>
</dbReference>
<protein>
    <submittedName>
        <fullName evidence="2">Uncharacterized protein</fullName>
    </submittedName>
</protein>
<comment type="caution">
    <text evidence="2">The sequence shown here is derived from an EMBL/GenBank/DDBJ whole genome shotgun (WGS) entry which is preliminary data.</text>
</comment>
<organism evidence="2 3">
    <name type="scientific">Natronospira bacteriovora</name>
    <dbReference type="NCBI Taxonomy" id="3069753"/>
    <lineage>
        <taxon>Bacteria</taxon>
        <taxon>Pseudomonadati</taxon>
        <taxon>Pseudomonadota</taxon>
        <taxon>Gammaproteobacteria</taxon>
        <taxon>Natronospirales</taxon>
        <taxon>Natronospiraceae</taxon>
        <taxon>Natronospira</taxon>
    </lineage>
</organism>
<evidence type="ECO:0000256" key="1">
    <source>
        <dbReference type="SAM" id="SignalP"/>
    </source>
</evidence>
<dbReference type="RefSeq" id="WP_306728244.1">
    <property type="nucleotide sequence ID" value="NZ_JAVDDT010000004.1"/>
</dbReference>
<feature type="chain" id="PRO_5045255390" evidence="1">
    <location>
        <begin position="21"/>
        <end position="136"/>
    </location>
</feature>
<reference evidence="2 3" key="1">
    <citation type="submission" date="2023-08" db="EMBL/GenBank/DDBJ databases">
        <title>Whole-genome sequencing of halo(alkali)philic microorganisms from hypersaline lakes.</title>
        <authorList>
            <person name="Sorokin D.Y."/>
            <person name="Abbas B."/>
            <person name="Merkel A.Y."/>
        </authorList>
    </citation>
    <scope>NUCLEOTIDE SEQUENCE [LARGE SCALE GENOMIC DNA]</scope>
    <source>
        <strain evidence="2 3">AB-CW4</strain>
    </source>
</reference>
<dbReference type="EMBL" id="JAVDDT010000004">
    <property type="protein sequence ID" value="MDQ2069745.1"/>
    <property type="molecule type" value="Genomic_DNA"/>
</dbReference>
<feature type="signal peptide" evidence="1">
    <location>
        <begin position="1"/>
        <end position="20"/>
    </location>
</feature>